<comment type="caution">
    <text evidence="1">The sequence shown here is derived from an EMBL/GenBank/DDBJ whole genome shotgun (WGS) entry which is preliminary data.</text>
</comment>
<keyword evidence="2" id="KW-1185">Reference proteome</keyword>
<sequence length="70" mass="8274">MHEIYAGLVFEGFITRIKVQKELYSYYNLKRIALNKSHWFGQVQRRLKIHLCRKNCLKVSSKLGCLGFTP</sequence>
<name>A0AAD1UK90_EUPCR</name>
<dbReference type="AlphaFoldDB" id="A0AAD1UK90"/>
<gene>
    <name evidence="1" type="ORF">ECRASSUSDP1_LOCUS11630</name>
</gene>
<reference evidence="1" key="1">
    <citation type="submission" date="2023-07" db="EMBL/GenBank/DDBJ databases">
        <authorList>
            <consortium name="AG Swart"/>
            <person name="Singh M."/>
            <person name="Singh A."/>
            <person name="Seah K."/>
            <person name="Emmerich C."/>
        </authorList>
    </citation>
    <scope>NUCLEOTIDE SEQUENCE</scope>
    <source>
        <strain evidence="1">DP1</strain>
    </source>
</reference>
<evidence type="ECO:0000313" key="1">
    <source>
        <dbReference type="EMBL" id="CAI2370319.1"/>
    </source>
</evidence>
<evidence type="ECO:0000313" key="2">
    <source>
        <dbReference type="Proteomes" id="UP001295684"/>
    </source>
</evidence>
<dbReference type="EMBL" id="CAMPGE010011489">
    <property type="protein sequence ID" value="CAI2370319.1"/>
    <property type="molecule type" value="Genomic_DNA"/>
</dbReference>
<dbReference type="Proteomes" id="UP001295684">
    <property type="component" value="Unassembled WGS sequence"/>
</dbReference>
<proteinExistence type="predicted"/>
<protein>
    <submittedName>
        <fullName evidence="1">Uncharacterized protein</fullName>
    </submittedName>
</protein>
<organism evidence="1 2">
    <name type="scientific">Euplotes crassus</name>
    <dbReference type="NCBI Taxonomy" id="5936"/>
    <lineage>
        <taxon>Eukaryota</taxon>
        <taxon>Sar</taxon>
        <taxon>Alveolata</taxon>
        <taxon>Ciliophora</taxon>
        <taxon>Intramacronucleata</taxon>
        <taxon>Spirotrichea</taxon>
        <taxon>Hypotrichia</taxon>
        <taxon>Euplotida</taxon>
        <taxon>Euplotidae</taxon>
        <taxon>Moneuplotes</taxon>
    </lineage>
</organism>
<accession>A0AAD1UK90</accession>